<dbReference type="Proteomes" id="UP000076935">
    <property type="component" value="Unassembled WGS sequence"/>
</dbReference>
<dbReference type="EMBL" id="LQWY01000016">
    <property type="protein sequence ID" value="OAH61666.1"/>
    <property type="molecule type" value="Genomic_DNA"/>
</dbReference>
<evidence type="ECO:0000313" key="3">
    <source>
        <dbReference type="EMBL" id="OAH61666.1"/>
    </source>
</evidence>
<dbReference type="InterPro" id="IPR039563">
    <property type="entry name" value="Peptidase_C39_single_dom"/>
</dbReference>
<feature type="transmembrane region" description="Helical" evidence="1">
    <location>
        <begin position="12"/>
        <end position="33"/>
    </location>
</feature>
<feature type="domain" description="Peptidase C39-like" evidence="2">
    <location>
        <begin position="69"/>
        <end position="234"/>
    </location>
</feature>
<dbReference type="CDD" id="cd02549">
    <property type="entry name" value="Peptidase_C39A"/>
    <property type="match status" value="1"/>
</dbReference>
<dbReference type="AlphaFoldDB" id="A0A177L8F3"/>
<dbReference type="PANTHER" id="PTHR37806:SF1">
    <property type="entry name" value="PEPTIDASE C39-LIKE DOMAIN-CONTAINING PROTEIN"/>
    <property type="match status" value="1"/>
</dbReference>
<dbReference type="STRING" id="29332.AWH48_09160"/>
<reference evidence="3 4" key="1">
    <citation type="submission" date="2016-01" db="EMBL/GenBank/DDBJ databases">
        <title>Investigation of taxonomic status of Bacillus aminovorans.</title>
        <authorList>
            <person name="Verma A."/>
            <person name="Pal Y."/>
            <person name="Krishnamurthi S."/>
        </authorList>
    </citation>
    <scope>NUCLEOTIDE SEQUENCE [LARGE SCALE GENOMIC DNA]</scope>
    <source>
        <strain evidence="3 4">DSM 1314</strain>
    </source>
</reference>
<dbReference type="Gene3D" id="3.90.70.10">
    <property type="entry name" value="Cysteine proteinases"/>
    <property type="match status" value="1"/>
</dbReference>
<dbReference type="PIRSF" id="PIRSF032442">
    <property type="entry name" value="UCP032442"/>
    <property type="match status" value="1"/>
</dbReference>
<comment type="caution">
    <text evidence="3">The sequence shown here is derived from an EMBL/GenBank/DDBJ whole genome shotgun (WGS) entry which is preliminary data.</text>
</comment>
<evidence type="ECO:0000259" key="2">
    <source>
        <dbReference type="Pfam" id="PF13529"/>
    </source>
</evidence>
<proteinExistence type="predicted"/>
<gene>
    <name evidence="3" type="ORF">AWH49_12005</name>
</gene>
<organism evidence="3 4">
    <name type="scientific">Domibacillus aminovorans</name>
    <dbReference type="NCBI Taxonomy" id="29332"/>
    <lineage>
        <taxon>Bacteria</taxon>
        <taxon>Bacillati</taxon>
        <taxon>Bacillota</taxon>
        <taxon>Bacilli</taxon>
        <taxon>Bacillales</taxon>
        <taxon>Bacillaceae</taxon>
        <taxon>Domibacillus</taxon>
    </lineage>
</organism>
<dbReference type="Pfam" id="PF13529">
    <property type="entry name" value="Peptidase_C39_2"/>
    <property type="match status" value="1"/>
</dbReference>
<keyword evidence="1" id="KW-1133">Transmembrane helix</keyword>
<accession>A0A177L8F3</accession>
<sequence length="264" mass="29843">MLYGRVRCVYSYKKIGAVVLFLFFAVLGVNLYATQDKKIQIVQVAEGEKKEPEQKLEAVQMRKKEQALLDVPLIEQLPELPRGCEVTGLAMLLQHAGVSTDKMELAKRIKRDPTVYEEQNGVIYFGHPNTGFVGDMYSFDNPGLGVYHAPIKELAEQYLPGRIIDMTGGEFSEIETSISNGKPVWIITNSRYKTLPAEEFETWQTPSGEVDITYREHSVVVTGYDADYVFFNDPLTGAKNKKVAKQDFIDAWVQMGRQAITYVQ</sequence>
<keyword evidence="4" id="KW-1185">Reference proteome</keyword>
<keyword evidence="1" id="KW-0472">Membrane</keyword>
<dbReference type="PANTHER" id="PTHR37806">
    <property type="entry name" value="LMO0724 PROTEIN"/>
    <property type="match status" value="1"/>
</dbReference>
<dbReference type="InterPro" id="IPR039564">
    <property type="entry name" value="Peptidase_C39-like"/>
</dbReference>
<name>A0A177L8F3_9BACI</name>
<evidence type="ECO:0000313" key="4">
    <source>
        <dbReference type="Proteomes" id="UP000076935"/>
    </source>
</evidence>
<dbReference type="InterPro" id="IPR016997">
    <property type="entry name" value="UCP032442"/>
</dbReference>
<protein>
    <recommendedName>
        <fullName evidence="2">Peptidase C39-like domain-containing protein</fullName>
    </recommendedName>
</protein>
<evidence type="ECO:0000256" key="1">
    <source>
        <dbReference type="SAM" id="Phobius"/>
    </source>
</evidence>
<keyword evidence="1" id="KW-0812">Transmembrane</keyword>